<dbReference type="SUPFAM" id="SSF53335">
    <property type="entry name" value="S-adenosyl-L-methionine-dependent methyltransferases"/>
    <property type="match status" value="1"/>
</dbReference>
<dbReference type="PANTHER" id="PTHR36973:SF4">
    <property type="entry name" value="NODULATION PROTEIN"/>
    <property type="match status" value="1"/>
</dbReference>
<evidence type="ECO:0000313" key="2">
    <source>
        <dbReference type="EMBL" id="QDT60801.1"/>
    </source>
</evidence>
<reference evidence="2 3" key="1">
    <citation type="submission" date="2019-02" db="EMBL/GenBank/DDBJ databases">
        <title>Deep-cultivation of Planctomycetes and their phenomic and genomic characterization uncovers novel biology.</title>
        <authorList>
            <person name="Wiegand S."/>
            <person name="Jogler M."/>
            <person name="Boedeker C."/>
            <person name="Pinto D."/>
            <person name="Vollmers J."/>
            <person name="Rivas-Marin E."/>
            <person name="Kohn T."/>
            <person name="Peeters S.H."/>
            <person name="Heuer A."/>
            <person name="Rast P."/>
            <person name="Oberbeckmann S."/>
            <person name="Bunk B."/>
            <person name="Jeske O."/>
            <person name="Meyerdierks A."/>
            <person name="Storesund J.E."/>
            <person name="Kallscheuer N."/>
            <person name="Luecker S."/>
            <person name="Lage O.M."/>
            <person name="Pohl T."/>
            <person name="Merkel B.J."/>
            <person name="Hornburger P."/>
            <person name="Mueller R.-W."/>
            <person name="Bruemmer F."/>
            <person name="Labrenz M."/>
            <person name="Spormann A.M."/>
            <person name="Op den Camp H."/>
            <person name="Overmann J."/>
            <person name="Amann R."/>
            <person name="Jetten M.S.M."/>
            <person name="Mascher T."/>
            <person name="Medema M.H."/>
            <person name="Devos D.P."/>
            <person name="Kaster A.-K."/>
            <person name="Ovreas L."/>
            <person name="Rohde M."/>
            <person name="Galperin M.Y."/>
            <person name="Jogler C."/>
        </authorList>
    </citation>
    <scope>NUCLEOTIDE SEQUENCE [LARGE SCALE GENOMIC DNA]</scope>
    <source>
        <strain evidence="2 3">SV_7m_r</strain>
    </source>
</reference>
<dbReference type="GO" id="GO:0008171">
    <property type="term" value="F:O-methyltransferase activity"/>
    <property type="evidence" value="ECO:0007669"/>
    <property type="project" value="TreeGrafter"/>
</dbReference>
<sequence>MMKQLIKSALRQCNVEVGRPVDPELPLQHALKIAGRPHSFWLVNRFTKDWWQRPEIECSGEFAYLSKLAKFGDTVVEIGAHHGMMTLLLSDQIGSEGHVYAIEAEPFNLMTLQANCFSNQVRNVSTFHCAVGDHCGRVDFGGESLAAQSGTVRKVVMTTLGEFAEQSQIEFIDLLKIDVEGYETQVLRGAGSLLKKIPRLAIELHLDLLQQAGSSLAEFWSLLETNIAVGDKTVIAIQRPDWNTGRPITSITDLPDSGVVNLFISNEF</sequence>
<dbReference type="InterPro" id="IPR053188">
    <property type="entry name" value="FkbM_Methyltransferase"/>
</dbReference>
<gene>
    <name evidence="2" type="ORF">SV7mr_33280</name>
</gene>
<dbReference type="InterPro" id="IPR006342">
    <property type="entry name" value="FkbM_mtfrase"/>
</dbReference>
<proteinExistence type="predicted"/>
<dbReference type="RefSeq" id="WP_145274028.1">
    <property type="nucleotide sequence ID" value="NZ_CP036272.1"/>
</dbReference>
<protein>
    <recommendedName>
        <fullName evidence="1">Methyltransferase FkbM domain-containing protein</fullName>
    </recommendedName>
</protein>
<keyword evidence="3" id="KW-1185">Reference proteome</keyword>
<dbReference type="OrthoDB" id="4703964at2"/>
<accession>A0A517SXP8</accession>
<dbReference type="NCBIfam" id="TIGR01444">
    <property type="entry name" value="fkbM_fam"/>
    <property type="match status" value="1"/>
</dbReference>
<organism evidence="2 3">
    <name type="scientific">Stieleria bergensis</name>
    <dbReference type="NCBI Taxonomy" id="2528025"/>
    <lineage>
        <taxon>Bacteria</taxon>
        <taxon>Pseudomonadati</taxon>
        <taxon>Planctomycetota</taxon>
        <taxon>Planctomycetia</taxon>
        <taxon>Pirellulales</taxon>
        <taxon>Pirellulaceae</taxon>
        <taxon>Stieleria</taxon>
    </lineage>
</organism>
<dbReference type="Pfam" id="PF05050">
    <property type="entry name" value="Methyltransf_21"/>
    <property type="match status" value="1"/>
</dbReference>
<dbReference type="Gene3D" id="3.40.50.150">
    <property type="entry name" value="Vaccinia Virus protein VP39"/>
    <property type="match status" value="1"/>
</dbReference>
<dbReference type="InterPro" id="IPR029063">
    <property type="entry name" value="SAM-dependent_MTases_sf"/>
</dbReference>
<dbReference type="PANTHER" id="PTHR36973">
    <property type="entry name" value="SLL1456 PROTEIN-RELATED"/>
    <property type="match status" value="1"/>
</dbReference>
<dbReference type="Proteomes" id="UP000315003">
    <property type="component" value="Chromosome"/>
</dbReference>
<dbReference type="AlphaFoldDB" id="A0A517SXP8"/>
<feature type="domain" description="Methyltransferase FkbM" evidence="1">
    <location>
        <begin position="77"/>
        <end position="223"/>
    </location>
</feature>
<evidence type="ECO:0000259" key="1">
    <source>
        <dbReference type="Pfam" id="PF05050"/>
    </source>
</evidence>
<name>A0A517SXP8_9BACT</name>
<evidence type="ECO:0000313" key="3">
    <source>
        <dbReference type="Proteomes" id="UP000315003"/>
    </source>
</evidence>
<dbReference type="EMBL" id="CP036272">
    <property type="protein sequence ID" value="QDT60801.1"/>
    <property type="molecule type" value="Genomic_DNA"/>
</dbReference>